<dbReference type="Proteomes" id="UP001634394">
    <property type="component" value="Unassembled WGS sequence"/>
</dbReference>
<name>A0ABD3TIC0_SINWO</name>
<dbReference type="EMBL" id="JBJQND010000018">
    <property type="protein sequence ID" value="KAL3836077.1"/>
    <property type="molecule type" value="Genomic_DNA"/>
</dbReference>
<feature type="signal peptide" evidence="1">
    <location>
        <begin position="1"/>
        <end position="15"/>
    </location>
</feature>
<comment type="caution">
    <text evidence="2">The sequence shown here is derived from an EMBL/GenBank/DDBJ whole genome shotgun (WGS) entry which is preliminary data.</text>
</comment>
<keyword evidence="1" id="KW-0732">Signal</keyword>
<proteinExistence type="predicted"/>
<reference evidence="2 3" key="1">
    <citation type="submission" date="2024-11" db="EMBL/GenBank/DDBJ databases">
        <title>Chromosome-level genome assembly of the freshwater bivalve Anodonta woodiana.</title>
        <authorList>
            <person name="Chen X."/>
        </authorList>
    </citation>
    <scope>NUCLEOTIDE SEQUENCE [LARGE SCALE GENOMIC DNA]</scope>
    <source>
        <strain evidence="2">MN2024</strain>
        <tissue evidence="2">Gills</tissue>
    </source>
</reference>
<gene>
    <name evidence="2" type="ORF">ACJMK2_021530</name>
</gene>
<dbReference type="AlphaFoldDB" id="A0ABD3TIC0"/>
<evidence type="ECO:0000256" key="1">
    <source>
        <dbReference type="SAM" id="SignalP"/>
    </source>
</evidence>
<sequence>MIISRILLLLAPVATELFEINVTAGNTRCRLDNTCGFHKRTTYSWCYTDYSNNWGYCCTDTCRLKGKDFFWCPSGDTYQHCGGTRTSDVLGRPCLKDHQCGMHFEEGQSGFHWCFVDLNLNWGYCCTVLETCDYHDESYKWCYISGYRRNNKWQYCVNDE</sequence>
<keyword evidence="3" id="KW-1185">Reference proteome</keyword>
<accession>A0ABD3TIC0</accession>
<evidence type="ECO:0000313" key="3">
    <source>
        <dbReference type="Proteomes" id="UP001634394"/>
    </source>
</evidence>
<feature type="chain" id="PRO_5044768404" evidence="1">
    <location>
        <begin position="16"/>
        <end position="160"/>
    </location>
</feature>
<protein>
    <submittedName>
        <fullName evidence="2">Uncharacterized protein</fullName>
    </submittedName>
</protein>
<evidence type="ECO:0000313" key="2">
    <source>
        <dbReference type="EMBL" id="KAL3836077.1"/>
    </source>
</evidence>
<organism evidence="2 3">
    <name type="scientific">Sinanodonta woodiana</name>
    <name type="common">Chinese pond mussel</name>
    <name type="synonym">Anodonta woodiana</name>
    <dbReference type="NCBI Taxonomy" id="1069815"/>
    <lineage>
        <taxon>Eukaryota</taxon>
        <taxon>Metazoa</taxon>
        <taxon>Spiralia</taxon>
        <taxon>Lophotrochozoa</taxon>
        <taxon>Mollusca</taxon>
        <taxon>Bivalvia</taxon>
        <taxon>Autobranchia</taxon>
        <taxon>Heteroconchia</taxon>
        <taxon>Palaeoheterodonta</taxon>
        <taxon>Unionida</taxon>
        <taxon>Unionoidea</taxon>
        <taxon>Unionidae</taxon>
        <taxon>Unioninae</taxon>
        <taxon>Sinanodonta</taxon>
    </lineage>
</organism>